<dbReference type="EMBL" id="CM007650">
    <property type="protein sequence ID" value="ONM53702.1"/>
    <property type="molecule type" value="Genomic_DNA"/>
</dbReference>
<keyword evidence="5 7" id="KW-0238">DNA-binding</keyword>
<evidence type="ECO:0000256" key="1">
    <source>
        <dbReference type="ARBA" id="ARBA00005909"/>
    </source>
</evidence>
<dbReference type="ExpressionAtlas" id="A0A1D6I099">
    <property type="expression patterns" value="baseline and differential"/>
</dbReference>
<keyword evidence="2" id="KW-0341">Growth regulation</keyword>
<dbReference type="GO" id="GO:0003700">
    <property type="term" value="F:DNA-binding transcription factor activity"/>
    <property type="evidence" value="ECO:0007669"/>
    <property type="project" value="UniProtKB-UniRule"/>
</dbReference>
<feature type="compositionally biased region" description="Basic and acidic residues" evidence="8">
    <location>
        <begin position="53"/>
        <end position="63"/>
    </location>
</feature>
<dbReference type="GO" id="GO:0006351">
    <property type="term" value="P:DNA-templated transcription"/>
    <property type="evidence" value="ECO:0007669"/>
    <property type="project" value="InterPro"/>
</dbReference>
<dbReference type="PANTHER" id="PTHR31506">
    <property type="entry name" value="BES1/BZR1 HOMOLOG PROTEIN 3-RELATED"/>
    <property type="match status" value="1"/>
</dbReference>
<comment type="function">
    <text evidence="7">Functions in brassinosteroid signaling. May function as transcriptional repressor.</text>
</comment>
<comment type="similarity">
    <text evidence="1 7">Belongs to the BZR/LAT61 family.</text>
</comment>
<evidence type="ECO:0000256" key="5">
    <source>
        <dbReference type="ARBA" id="ARBA00023125"/>
    </source>
</evidence>
<gene>
    <name evidence="10" type="ORF">ZEAMMB73_Zm00001d019757</name>
</gene>
<evidence type="ECO:0000256" key="8">
    <source>
        <dbReference type="SAM" id="MobiDB-lite"/>
    </source>
</evidence>
<protein>
    <recommendedName>
        <fullName evidence="7">Protein BZR1 homolog</fullName>
    </recommendedName>
    <alternativeName>
        <fullName evidence="7">Protein BRASSINAZOLE-RESISTANT 1 homolog</fullName>
    </alternativeName>
</protein>
<evidence type="ECO:0000256" key="4">
    <source>
        <dbReference type="ARBA" id="ARBA00023015"/>
    </source>
</evidence>
<keyword evidence="6 7" id="KW-0804">Transcription</keyword>
<name>A0A1D6I099_MAIZE</name>
<dbReference type="GO" id="GO:0005634">
    <property type="term" value="C:nucleus"/>
    <property type="evidence" value="ECO:0007669"/>
    <property type="project" value="UniProtKB-SubCell"/>
</dbReference>
<dbReference type="GO" id="GO:0003677">
    <property type="term" value="F:DNA binding"/>
    <property type="evidence" value="ECO:0007669"/>
    <property type="project" value="UniProtKB-UniRule"/>
</dbReference>
<keyword evidence="3 7" id="KW-1070">Brassinosteroid signaling pathway</keyword>
<comment type="subcellular location">
    <subcellularLocation>
        <location evidence="7">Nucleus</location>
    </subcellularLocation>
</comment>
<organism evidence="10">
    <name type="scientific">Zea mays</name>
    <name type="common">Maize</name>
    <dbReference type="NCBI Taxonomy" id="4577"/>
    <lineage>
        <taxon>Eukaryota</taxon>
        <taxon>Viridiplantae</taxon>
        <taxon>Streptophyta</taxon>
        <taxon>Embryophyta</taxon>
        <taxon>Tracheophyta</taxon>
        <taxon>Spermatophyta</taxon>
        <taxon>Magnoliopsida</taxon>
        <taxon>Liliopsida</taxon>
        <taxon>Poales</taxon>
        <taxon>Poaceae</taxon>
        <taxon>PACMAD clade</taxon>
        <taxon>Panicoideae</taxon>
        <taxon>Andropogonodae</taxon>
        <taxon>Andropogoneae</taxon>
        <taxon>Tripsacinae</taxon>
        <taxon>Zea</taxon>
    </lineage>
</organism>
<dbReference type="AlphaFoldDB" id="A0A1D6I099"/>
<reference evidence="10" key="1">
    <citation type="submission" date="2015-12" db="EMBL/GenBank/DDBJ databases">
        <title>Update maize B73 reference genome by single molecule sequencing technologies.</title>
        <authorList>
            <consortium name="Maize Genome Sequencing Project"/>
            <person name="Ware D."/>
        </authorList>
    </citation>
    <scope>NUCLEOTIDE SEQUENCE [LARGE SCALE GENOMIC DNA]</scope>
    <source>
        <tissue evidence="10">Seedling</tissue>
    </source>
</reference>
<sequence length="191" mass="21120">MQQAGLADDDDEEIWVKEEDDEEEEDGYYMDPRSPAVWTPGGRAGGTSNRRRAREEKERTKMRERQRRAITGRILAGLRQHGNYRLRARADINEVIAALAREAGWVVLPDGTTFPSSSSFAAVAAQVALSLCLPAPSFPSELVTSISIGKKGNGLSELAALRCEMGREGERRKRVSSQLSVCIYCTVLMMS</sequence>
<feature type="domain" description="BES1/BZR1 plant transcription factor N-terminal" evidence="9">
    <location>
        <begin position="48"/>
        <end position="132"/>
    </location>
</feature>
<evidence type="ECO:0000256" key="6">
    <source>
        <dbReference type="ARBA" id="ARBA00023163"/>
    </source>
</evidence>
<dbReference type="InterPro" id="IPR008540">
    <property type="entry name" value="BES1_N"/>
</dbReference>
<proteinExistence type="inferred from homology"/>
<dbReference type="GO" id="GO:0009742">
    <property type="term" value="P:brassinosteroid mediated signaling pathway"/>
    <property type="evidence" value="ECO:0007669"/>
    <property type="project" value="UniProtKB-UniRule"/>
</dbReference>
<dbReference type="Pfam" id="PF05687">
    <property type="entry name" value="BES1_N"/>
    <property type="match status" value="1"/>
</dbReference>
<dbReference type="InterPro" id="IPR033264">
    <property type="entry name" value="BZR"/>
</dbReference>
<evidence type="ECO:0000256" key="7">
    <source>
        <dbReference type="RuleBase" id="RU369040"/>
    </source>
</evidence>
<evidence type="ECO:0000256" key="3">
    <source>
        <dbReference type="ARBA" id="ARBA00022626"/>
    </source>
</evidence>
<feature type="compositionally biased region" description="Acidic residues" evidence="8">
    <location>
        <begin position="7"/>
        <end position="28"/>
    </location>
</feature>
<evidence type="ECO:0000256" key="2">
    <source>
        <dbReference type="ARBA" id="ARBA00022604"/>
    </source>
</evidence>
<dbReference type="PANTHER" id="PTHR31506:SF4">
    <property type="entry name" value="BES1_BZR1 PLANT TRANSCRIPTION FACTOR N-TERMINAL DOMAIN-CONTAINING PROTEIN"/>
    <property type="match status" value="1"/>
</dbReference>
<dbReference type="SMR" id="A0A1D6I099"/>
<evidence type="ECO:0000259" key="9">
    <source>
        <dbReference type="Pfam" id="PF05687"/>
    </source>
</evidence>
<evidence type="ECO:0000313" key="10">
    <source>
        <dbReference type="EMBL" id="ONM53702.1"/>
    </source>
</evidence>
<feature type="region of interest" description="Disordered" evidence="8">
    <location>
        <begin position="1"/>
        <end position="65"/>
    </location>
</feature>
<accession>A0A1D6I099</accession>
<keyword evidence="4 7" id="KW-0805">Transcription regulation</keyword>